<evidence type="ECO:0000313" key="3">
    <source>
        <dbReference type="Proteomes" id="UP001054837"/>
    </source>
</evidence>
<feature type="region of interest" description="Disordered" evidence="1">
    <location>
        <begin position="74"/>
        <end position="94"/>
    </location>
</feature>
<accession>A0AAV4TSZ1</accession>
<name>A0AAV4TSZ1_9ARAC</name>
<organism evidence="2 3">
    <name type="scientific">Caerostris darwini</name>
    <dbReference type="NCBI Taxonomy" id="1538125"/>
    <lineage>
        <taxon>Eukaryota</taxon>
        <taxon>Metazoa</taxon>
        <taxon>Ecdysozoa</taxon>
        <taxon>Arthropoda</taxon>
        <taxon>Chelicerata</taxon>
        <taxon>Arachnida</taxon>
        <taxon>Araneae</taxon>
        <taxon>Araneomorphae</taxon>
        <taxon>Entelegynae</taxon>
        <taxon>Araneoidea</taxon>
        <taxon>Araneidae</taxon>
        <taxon>Caerostris</taxon>
    </lineage>
</organism>
<protein>
    <submittedName>
        <fullName evidence="2">Uncharacterized protein</fullName>
    </submittedName>
</protein>
<sequence length="94" mass="10262">MHLKRKISNSSRLQFISTSLPDFKGSNEIVCVTTRCKGGWGGRVEHRVHEHFIDLRIAARPPSSSGFSTPLLVCSASPSPPPPPPSAFWSGFSE</sequence>
<gene>
    <name evidence="2" type="ORF">CDAR_169791</name>
</gene>
<evidence type="ECO:0000256" key="1">
    <source>
        <dbReference type="SAM" id="MobiDB-lite"/>
    </source>
</evidence>
<reference evidence="2 3" key="1">
    <citation type="submission" date="2021-06" db="EMBL/GenBank/DDBJ databases">
        <title>Caerostris darwini draft genome.</title>
        <authorList>
            <person name="Kono N."/>
            <person name="Arakawa K."/>
        </authorList>
    </citation>
    <scope>NUCLEOTIDE SEQUENCE [LARGE SCALE GENOMIC DNA]</scope>
</reference>
<dbReference type="EMBL" id="BPLQ01010069">
    <property type="protein sequence ID" value="GIY48181.1"/>
    <property type="molecule type" value="Genomic_DNA"/>
</dbReference>
<dbReference type="AlphaFoldDB" id="A0AAV4TSZ1"/>
<proteinExistence type="predicted"/>
<comment type="caution">
    <text evidence="2">The sequence shown here is derived from an EMBL/GenBank/DDBJ whole genome shotgun (WGS) entry which is preliminary data.</text>
</comment>
<dbReference type="Proteomes" id="UP001054837">
    <property type="component" value="Unassembled WGS sequence"/>
</dbReference>
<keyword evidence="3" id="KW-1185">Reference proteome</keyword>
<evidence type="ECO:0000313" key="2">
    <source>
        <dbReference type="EMBL" id="GIY48181.1"/>
    </source>
</evidence>